<comment type="caution">
    <text evidence="3">The sequence shown here is derived from an EMBL/GenBank/DDBJ whole genome shotgun (WGS) entry which is preliminary data.</text>
</comment>
<feature type="transmembrane region" description="Helical" evidence="1">
    <location>
        <begin position="84"/>
        <end position="103"/>
    </location>
</feature>
<dbReference type="Gene3D" id="1.10.260.40">
    <property type="entry name" value="lambda repressor-like DNA-binding domains"/>
    <property type="match status" value="1"/>
</dbReference>
<feature type="domain" description="HTH cro/C1-type" evidence="2">
    <location>
        <begin position="8"/>
        <end position="61"/>
    </location>
</feature>
<dbReference type="EMBL" id="QNRT01000005">
    <property type="protein sequence ID" value="RBP48906.1"/>
    <property type="molecule type" value="Genomic_DNA"/>
</dbReference>
<dbReference type="CDD" id="cd00093">
    <property type="entry name" value="HTH_XRE"/>
    <property type="match status" value="1"/>
</dbReference>
<proteinExistence type="predicted"/>
<keyword evidence="1" id="KW-1133">Transmembrane helix</keyword>
<dbReference type="Pfam" id="PF01381">
    <property type="entry name" value="HTH_3"/>
    <property type="match status" value="1"/>
</dbReference>
<keyword evidence="1" id="KW-0472">Membrane</keyword>
<dbReference type="SMART" id="SM00530">
    <property type="entry name" value="HTH_XRE"/>
    <property type="match status" value="1"/>
</dbReference>
<dbReference type="GO" id="GO:0003677">
    <property type="term" value="F:DNA binding"/>
    <property type="evidence" value="ECO:0007669"/>
    <property type="project" value="InterPro"/>
</dbReference>
<keyword evidence="1" id="KW-0812">Transmembrane</keyword>
<keyword evidence="4" id="KW-1185">Reference proteome</keyword>
<dbReference type="InterPro" id="IPR001387">
    <property type="entry name" value="Cro/C1-type_HTH"/>
</dbReference>
<dbReference type="OrthoDB" id="21915at2"/>
<sequence>MLVDAKKMKVLRQSRNWTQQHLADVCSLSMRTIQRVEKDGVASNETVAAYAAVFELDSADLLITTEQFDHHRFSGDSKSIQSPWMALIFVAGFALGVALTNWFG</sequence>
<dbReference type="AlphaFoldDB" id="A0A395JGC4"/>
<organism evidence="3 4">
    <name type="scientific">Arenicella xantha</name>
    <dbReference type="NCBI Taxonomy" id="644221"/>
    <lineage>
        <taxon>Bacteria</taxon>
        <taxon>Pseudomonadati</taxon>
        <taxon>Pseudomonadota</taxon>
        <taxon>Gammaproteobacteria</taxon>
        <taxon>Arenicellales</taxon>
        <taxon>Arenicellaceae</taxon>
        <taxon>Arenicella</taxon>
    </lineage>
</organism>
<evidence type="ECO:0000313" key="3">
    <source>
        <dbReference type="EMBL" id="RBP48906.1"/>
    </source>
</evidence>
<dbReference type="Proteomes" id="UP000253083">
    <property type="component" value="Unassembled WGS sequence"/>
</dbReference>
<dbReference type="InParanoid" id="A0A395JGC4"/>
<evidence type="ECO:0000259" key="2">
    <source>
        <dbReference type="PROSITE" id="PS50943"/>
    </source>
</evidence>
<evidence type="ECO:0000313" key="4">
    <source>
        <dbReference type="Proteomes" id="UP000253083"/>
    </source>
</evidence>
<evidence type="ECO:0000256" key="1">
    <source>
        <dbReference type="SAM" id="Phobius"/>
    </source>
</evidence>
<dbReference type="PROSITE" id="PS50943">
    <property type="entry name" value="HTH_CROC1"/>
    <property type="match status" value="1"/>
</dbReference>
<reference evidence="3 4" key="1">
    <citation type="submission" date="2018-06" db="EMBL/GenBank/DDBJ databases">
        <title>Genomic Encyclopedia of Type Strains, Phase IV (KMG-IV): sequencing the most valuable type-strain genomes for metagenomic binning, comparative biology and taxonomic classification.</title>
        <authorList>
            <person name="Goeker M."/>
        </authorList>
    </citation>
    <scope>NUCLEOTIDE SEQUENCE [LARGE SCALE GENOMIC DNA]</scope>
    <source>
        <strain evidence="3 4">DSM 24032</strain>
    </source>
</reference>
<accession>A0A395JGC4</accession>
<dbReference type="SUPFAM" id="SSF47413">
    <property type="entry name" value="lambda repressor-like DNA-binding domains"/>
    <property type="match status" value="1"/>
</dbReference>
<protein>
    <submittedName>
        <fullName evidence="3">Helix-turn-helix protein</fullName>
    </submittedName>
</protein>
<dbReference type="InterPro" id="IPR010982">
    <property type="entry name" value="Lambda_DNA-bd_dom_sf"/>
</dbReference>
<gene>
    <name evidence="3" type="ORF">DFR28_105245</name>
</gene>
<name>A0A395JGC4_9GAMM</name>
<dbReference type="RefSeq" id="WP_113955495.1">
    <property type="nucleotide sequence ID" value="NZ_QNRT01000005.1"/>
</dbReference>